<dbReference type="AlphaFoldDB" id="A0A8J7GZY8"/>
<feature type="transmembrane region" description="Helical" evidence="2">
    <location>
        <begin position="100"/>
        <end position="118"/>
    </location>
</feature>
<dbReference type="InterPro" id="IPR036259">
    <property type="entry name" value="MFS_trans_sf"/>
</dbReference>
<dbReference type="Gene3D" id="1.20.1250.20">
    <property type="entry name" value="MFS general substrate transporter like domains"/>
    <property type="match status" value="2"/>
</dbReference>
<dbReference type="Pfam" id="PF07690">
    <property type="entry name" value="MFS_1"/>
    <property type="match status" value="1"/>
</dbReference>
<keyword evidence="2" id="KW-1133">Transmembrane helix</keyword>
<dbReference type="InterPro" id="IPR011701">
    <property type="entry name" value="MFS"/>
</dbReference>
<feature type="transmembrane region" description="Helical" evidence="2">
    <location>
        <begin position="302"/>
        <end position="321"/>
    </location>
</feature>
<dbReference type="PANTHER" id="PTHR23526">
    <property type="entry name" value="INTEGRAL MEMBRANE TRANSPORT PROTEIN-RELATED"/>
    <property type="match status" value="1"/>
</dbReference>
<feature type="transmembrane region" description="Helical" evidence="2">
    <location>
        <begin position="364"/>
        <end position="386"/>
    </location>
</feature>
<feature type="transmembrane region" description="Helical" evidence="2">
    <location>
        <begin position="198"/>
        <end position="219"/>
    </location>
</feature>
<dbReference type="RefSeq" id="WP_197659562.1">
    <property type="nucleotide sequence ID" value="NZ_JAEAGR010000001.1"/>
</dbReference>
<sequence>MLYNIMFIHRYLMGQVRRIYFMALPETKKDYKKSRVYYTTADSAAQTIVQLAGGTFLASIMSYSGISDANIGIITSLVSFAALSQLFLINFLKRIKKYKLLVCVTALQRTLFALIYLIPLLGISNMQKSILIVVLYFIGQVFVQIGLPASQDWIASLVPCRLRGKYFSIKDSVAVFVVSSTMLLAGMILDYYKPRDILVGFVIIGTIIFILTMVNVIALSKMKEPKTSYVNQDGKEMHGSLAKKARDSEKSLHKTEQGILMELKGAFIDRKFRKAFTVQCLFTLGFYICIPFNASYQINELALPYTFIMLIGFVANLYRIYITPKFGRLADKFGMAKMLRYTLFALGLNFLTMALTVPENAYPLHIIGSVLASTAWAFVGIGLFGVQLDFFKSEKRMVWLTITSSVSGIFGFLVSIVGGAILSFLQRNPIELYGRPIYAQQVLNILGFFVLLSAVFYIRYYIETEKIDTNRSDGRIQI</sequence>
<evidence type="ECO:0000313" key="3">
    <source>
        <dbReference type="EMBL" id="MBH1939330.1"/>
    </source>
</evidence>
<dbReference type="SUPFAM" id="SSF103473">
    <property type="entry name" value="MFS general substrate transporter"/>
    <property type="match status" value="1"/>
</dbReference>
<comment type="subcellular location">
    <subcellularLocation>
        <location evidence="1">Cell membrane</location>
        <topology evidence="1">Multi-pass membrane protein</topology>
    </subcellularLocation>
</comment>
<dbReference type="InterPro" id="IPR052528">
    <property type="entry name" value="Sugar_transport-like"/>
</dbReference>
<feature type="transmembrane region" description="Helical" evidence="2">
    <location>
        <begin position="171"/>
        <end position="192"/>
    </location>
</feature>
<gene>
    <name evidence="3" type="ORF">I5677_00320</name>
</gene>
<evidence type="ECO:0000313" key="4">
    <source>
        <dbReference type="Proteomes" id="UP000623269"/>
    </source>
</evidence>
<dbReference type="EMBL" id="JAEAGR010000001">
    <property type="protein sequence ID" value="MBH1939330.1"/>
    <property type="molecule type" value="Genomic_DNA"/>
</dbReference>
<dbReference type="PANTHER" id="PTHR23526:SF2">
    <property type="entry name" value="MAJOR FACILITATOR SUPERFAMILY (MFS) PROFILE DOMAIN-CONTAINING PROTEIN"/>
    <property type="match status" value="1"/>
</dbReference>
<feature type="transmembrane region" description="Helical" evidence="2">
    <location>
        <begin position="36"/>
        <end position="63"/>
    </location>
</feature>
<evidence type="ECO:0000256" key="1">
    <source>
        <dbReference type="ARBA" id="ARBA00004651"/>
    </source>
</evidence>
<organism evidence="3 4">
    <name type="scientific">Mobilitalea sibirica</name>
    <dbReference type="NCBI Taxonomy" id="1462919"/>
    <lineage>
        <taxon>Bacteria</taxon>
        <taxon>Bacillati</taxon>
        <taxon>Bacillota</taxon>
        <taxon>Clostridia</taxon>
        <taxon>Lachnospirales</taxon>
        <taxon>Lachnospiraceae</taxon>
        <taxon>Mobilitalea</taxon>
    </lineage>
</organism>
<name>A0A8J7GZY8_9FIRM</name>
<evidence type="ECO:0000256" key="2">
    <source>
        <dbReference type="SAM" id="Phobius"/>
    </source>
</evidence>
<reference evidence="3" key="1">
    <citation type="submission" date="2020-12" db="EMBL/GenBank/DDBJ databases">
        <title>M. sibirica DSM 26468T genome.</title>
        <authorList>
            <person name="Thieme N."/>
            <person name="Rettenmaier R."/>
            <person name="Zverlov V."/>
            <person name="Liebl W."/>
        </authorList>
    </citation>
    <scope>NUCLEOTIDE SEQUENCE</scope>
    <source>
        <strain evidence="3">DSM 26468</strain>
    </source>
</reference>
<dbReference type="GO" id="GO:0005886">
    <property type="term" value="C:plasma membrane"/>
    <property type="evidence" value="ECO:0007669"/>
    <property type="project" value="UniProtKB-SubCell"/>
</dbReference>
<feature type="transmembrane region" description="Helical" evidence="2">
    <location>
        <begin position="442"/>
        <end position="462"/>
    </location>
</feature>
<accession>A0A8J7GZY8</accession>
<feature type="transmembrane region" description="Helical" evidence="2">
    <location>
        <begin position="130"/>
        <end position="150"/>
    </location>
</feature>
<keyword evidence="4" id="KW-1185">Reference proteome</keyword>
<feature type="transmembrane region" description="Helical" evidence="2">
    <location>
        <begin position="69"/>
        <end position="88"/>
    </location>
</feature>
<protein>
    <submittedName>
        <fullName evidence="3">MFS transporter</fullName>
    </submittedName>
</protein>
<proteinExistence type="predicted"/>
<keyword evidence="2" id="KW-0472">Membrane</keyword>
<feature type="transmembrane region" description="Helical" evidence="2">
    <location>
        <begin position="276"/>
        <end position="296"/>
    </location>
</feature>
<dbReference type="GO" id="GO:0022857">
    <property type="term" value="F:transmembrane transporter activity"/>
    <property type="evidence" value="ECO:0007669"/>
    <property type="project" value="InterPro"/>
</dbReference>
<feature type="transmembrane region" description="Helical" evidence="2">
    <location>
        <begin position="398"/>
        <end position="422"/>
    </location>
</feature>
<keyword evidence="2" id="KW-0812">Transmembrane</keyword>
<feature type="transmembrane region" description="Helical" evidence="2">
    <location>
        <begin position="341"/>
        <end position="358"/>
    </location>
</feature>
<dbReference type="Proteomes" id="UP000623269">
    <property type="component" value="Unassembled WGS sequence"/>
</dbReference>
<comment type="caution">
    <text evidence="3">The sequence shown here is derived from an EMBL/GenBank/DDBJ whole genome shotgun (WGS) entry which is preliminary data.</text>
</comment>